<keyword evidence="2" id="KW-1185">Reference proteome</keyword>
<gene>
    <name evidence="1" type="ORF">TNCV_284451</name>
</gene>
<accession>A0A8X6SNM9</accession>
<sequence>MIYSPPHSKLDTTLKLVLDAPAYSPQASIDLELKRRGSCVDLLGSPIRDDWAVIFFPSSKTLDRGCGAAAPQEPSDMNIDHLGKSECWNRWNKRLNEMTLDHTSERG</sequence>
<dbReference type="Proteomes" id="UP000887159">
    <property type="component" value="Unassembled WGS sequence"/>
</dbReference>
<proteinExistence type="predicted"/>
<protein>
    <submittedName>
        <fullName evidence="1">Uncharacterized protein</fullName>
    </submittedName>
</protein>
<name>A0A8X6SNM9_TRICX</name>
<reference evidence="1" key="1">
    <citation type="submission" date="2020-08" db="EMBL/GenBank/DDBJ databases">
        <title>Multicomponent nature underlies the extraordinary mechanical properties of spider dragline silk.</title>
        <authorList>
            <person name="Kono N."/>
            <person name="Nakamura H."/>
            <person name="Mori M."/>
            <person name="Yoshida Y."/>
            <person name="Ohtoshi R."/>
            <person name="Malay A.D."/>
            <person name="Moran D.A.P."/>
            <person name="Tomita M."/>
            <person name="Numata K."/>
            <person name="Arakawa K."/>
        </authorList>
    </citation>
    <scope>NUCLEOTIDE SEQUENCE</scope>
</reference>
<dbReference type="AlphaFoldDB" id="A0A8X6SNM9"/>
<evidence type="ECO:0000313" key="2">
    <source>
        <dbReference type="Proteomes" id="UP000887159"/>
    </source>
</evidence>
<organism evidence="1 2">
    <name type="scientific">Trichonephila clavipes</name>
    <name type="common">Golden silk orbweaver</name>
    <name type="synonym">Nephila clavipes</name>
    <dbReference type="NCBI Taxonomy" id="2585209"/>
    <lineage>
        <taxon>Eukaryota</taxon>
        <taxon>Metazoa</taxon>
        <taxon>Ecdysozoa</taxon>
        <taxon>Arthropoda</taxon>
        <taxon>Chelicerata</taxon>
        <taxon>Arachnida</taxon>
        <taxon>Araneae</taxon>
        <taxon>Araneomorphae</taxon>
        <taxon>Entelegynae</taxon>
        <taxon>Araneoidea</taxon>
        <taxon>Nephilidae</taxon>
        <taxon>Trichonephila</taxon>
    </lineage>
</organism>
<dbReference type="EMBL" id="BMAU01021313">
    <property type="protein sequence ID" value="GFY12342.1"/>
    <property type="molecule type" value="Genomic_DNA"/>
</dbReference>
<evidence type="ECO:0000313" key="1">
    <source>
        <dbReference type="EMBL" id="GFY12342.1"/>
    </source>
</evidence>
<comment type="caution">
    <text evidence="1">The sequence shown here is derived from an EMBL/GenBank/DDBJ whole genome shotgun (WGS) entry which is preliminary data.</text>
</comment>